<gene>
    <name evidence="3" type="ORF">COU30_02745</name>
</gene>
<feature type="non-terminal residue" evidence="3">
    <location>
        <position position="1"/>
    </location>
</feature>
<feature type="domain" description="Glycosyl transferase family 1" evidence="1">
    <location>
        <begin position="86"/>
        <end position="245"/>
    </location>
</feature>
<proteinExistence type="predicted"/>
<dbReference type="SUPFAM" id="SSF53756">
    <property type="entry name" value="UDP-Glycosyltransferase/glycogen phosphorylase"/>
    <property type="match status" value="1"/>
</dbReference>
<dbReference type="Pfam" id="PF00534">
    <property type="entry name" value="Glycos_transf_1"/>
    <property type="match status" value="1"/>
</dbReference>
<feature type="domain" description="Glycosyltransferase subfamily 4-like N-terminal" evidence="2">
    <location>
        <begin position="22"/>
        <end position="82"/>
    </location>
</feature>
<protein>
    <recommendedName>
        <fullName evidence="5">Glycosyltransferase family 1 protein</fullName>
    </recommendedName>
</protein>
<accession>A0A2M6P133</accession>
<dbReference type="AlphaFoldDB" id="A0A2M6P133"/>
<dbReference type="CDD" id="cd03801">
    <property type="entry name" value="GT4_PimA-like"/>
    <property type="match status" value="1"/>
</dbReference>
<organism evidence="3 4">
    <name type="scientific">Candidatus Magasanikbacteria bacterium CG10_big_fil_rev_8_21_14_0_10_38_6</name>
    <dbReference type="NCBI Taxonomy" id="1974647"/>
    <lineage>
        <taxon>Bacteria</taxon>
        <taxon>Candidatus Magasanikiibacteriota</taxon>
    </lineage>
</organism>
<evidence type="ECO:0000259" key="1">
    <source>
        <dbReference type="Pfam" id="PF00534"/>
    </source>
</evidence>
<dbReference type="PANTHER" id="PTHR12526">
    <property type="entry name" value="GLYCOSYLTRANSFERASE"/>
    <property type="match status" value="1"/>
</dbReference>
<dbReference type="Pfam" id="PF13439">
    <property type="entry name" value="Glyco_transf_4"/>
    <property type="match status" value="1"/>
</dbReference>
<dbReference type="Proteomes" id="UP000228528">
    <property type="component" value="Unassembled WGS sequence"/>
</dbReference>
<dbReference type="GO" id="GO:0016757">
    <property type="term" value="F:glycosyltransferase activity"/>
    <property type="evidence" value="ECO:0007669"/>
    <property type="project" value="InterPro"/>
</dbReference>
<sequence>LFGGDIIASQLIRQVTNRPLWISTLHNVQFHQSWIRRFLWKRLFRHVDFVIAVSETVAAYAKDHFALRSPRLVTILNGVMLDQWLAIPDKGEATTPLQIATIGRLEVQKGHRYLLTALSYIERHLWQLHVYGEGSLQQQLQVQATALGIEKQIIWHGVSHDIPTALQDIDVVVQPSLWEGLSLVVMEMMAAGKPVIASIPAGSELIAHEKTGYLVPAANGVALSKMIDYVMTYKTEAHRVGKVARLFACDHFSFDTHIQQIARLYTDVL</sequence>
<dbReference type="Gene3D" id="3.40.50.2000">
    <property type="entry name" value="Glycogen Phosphorylase B"/>
    <property type="match status" value="2"/>
</dbReference>
<evidence type="ECO:0000259" key="2">
    <source>
        <dbReference type="Pfam" id="PF13439"/>
    </source>
</evidence>
<name>A0A2M6P133_9BACT</name>
<evidence type="ECO:0000313" key="3">
    <source>
        <dbReference type="EMBL" id="PIR77388.1"/>
    </source>
</evidence>
<dbReference type="InterPro" id="IPR001296">
    <property type="entry name" value="Glyco_trans_1"/>
</dbReference>
<dbReference type="InterPro" id="IPR028098">
    <property type="entry name" value="Glyco_trans_4-like_N"/>
</dbReference>
<evidence type="ECO:0008006" key="5">
    <source>
        <dbReference type="Google" id="ProtNLM"/>
    </source>
</evidence>
<comment type="caution">
    <text evidence="3">The sequence shown here is derived from an EMBL/GenBank/DDBJ whole genome shotgun (WGS) entry which is preliminary data.</text>
</comment>
<evidence type="ECO:0000313" key="4">
    <source>
        <dbReference type="Proteomes" id="UP000228528"/>
    </source>
</evidence>
<reference evidence="4" key="1">
    <citation type="submission" date="2017-09" db="EMBL/GenBank/DDBJ databases">
        <title>Depth-based differentiation of microbial function through sediment-hosted aquifers and enrichment of novel symbionts in the deep terrestrial subsurface.</title>
        <authorList>
            <person name="Probst A.J."/>
            <person name="Ladd B."/>
            <person name="Jarett J.K."/>
            <person name="Geller-Mcgrath D.E."/>
            <person name="Sieber C.M.K."/>
            <person name="Emerson J.B."/>
            <person name="Anantharaman K."/>
            <person name="Thomas B.C."/>
            <person name="Malmstrom R."/>
            <person name="Stieglmeier M."/>
            <person name="Klingl A."/>
            <person name="Woyke T."/>
            <person name="Ryan C.M."/>
            <person name="Banfield J.F."/>
        </authorList>
    </citation>
    <scope>NUCLEOTIDE SEQUENCE [LARGE SCALE GENOMIC DNA]</scope>
</reference>
<dbReference type="EMBL" id="PFBW01000122">
    <property type="protein sequence ID" value="PIR77388.1"/>
    <property type="molecule type" value="Genomic_DNA"/>
</dbReference>